<organism evidence="1 2">
    <name type="scientific">Mycena venus</name>
    <dbReference type="NCBI Taxonomy" id="2733690"/>
    <lineage>
        <taxon>Eukaryota</taxon>
        <taxon>Fungi</taxon>
        <taxon>Dikarya</taxon>
        <taxon>Basidiomycota</taxon>
        <taxon>Agaricomycotina</taxon>
        <taxon>Agaricomycetes</taxon>
        <taxon>Agaricomycetidae</taxon>
        <taxon>Agaricales</taxon>
        <taxon>Marasmiineae</taxon>
        <taxon>Mycenaceae</taxon>
        <taxon>Mycena</taxon>
    </lineage>
</organism>
<protein>
    <submittedName>
        <fullName evidence="1">Uncharacterized protein</fullName>
    </submittedName>
</protein>
<name>A0A8H6YK14_9AGAR</name>
<accession>A0A8H6YK14</accession>
<comment type="caution">
    <text evidence="1">The sequence shown here is derived from an EMBL/GenBank/DDBJ whole genome shotgun (WGS) entry which is preliminary data.</text>
</comment>
<dbReference type="Proteomes" id="UP000620124">
    <property type="component" value="Unassembled WGS sequence"/>
</dbReference>
<proteinExistence type="predicted"/>
<reference evidence="1" key="1">
    <citation type="submission" date="2020-05" db="EMBL/GenBank/DDBJ databases">
        <title>Mycena genomes resolve the evolution of fungal bioluminescence.</title>
        <authorList>
            <person name="Tsai I.J."/>
        </authorList>
    </citation>
    <scope>NUCLEOTIDE SEQUENCE</scope>
    <source>
        <strain evidence="1">CCC161011</strain>
    </source>
</reference>
<evidence type="ECO:0000313" key="2">
    <source>
        <dbReference type="Proteomes" id="UP000620124"/>
    </source>
</evidence>
<sequence length="303" mass="34790">MALDDILKLYSVALFMIITPMISPTSENTISDIQEWIDAAGGTQWHISVLVIRYLDFIATHPLHSELHFHAALTFVCQFLGNENRDLFDTLLECGLARAQTGTSGALLTEDMDYPIDDHLDRSLNLLILSGVAEYVWTAKSDDASTRDRVFMRLVVRRTYESCKESLFRRQILFMRENPDTDFYCLLNFKAAYRASGCTLSETFLAWTRLGRFYRTRTEVAGGWRSTWSRFRMGPTTISTMAREKIFWIFPLRSTRADIQAGLRAIVNTLPVAADENTLDPEIQERVQALLRRTRDVVQIHCE</sequence>
<evidence type="ECO:0000313" key="1">
    <source>
        <dbReference type="EMBL" id="KAF7362643.1"/>
    </source>
</evidence>
<dbReference type="EMBL" id="JACAZI010000004">
    <property type="protein sequence ID" value="KAF7362643.1"/>
    <property type="molecule type" value="Genomic_DNA"/>
</dbReference>
<dbReference type="OrthoDB" id="3020824at2759"/>
<gene>
    <name evidence="1" type="ORF">MVEN_00613400</name>
</gene>
<keyword evidence="2" id="KW-1185">Reference proteome</keyword>
<dbReference type="AlphaFoldDB" id="A0A8H6YK14"/>